<proteinExistence type="predicted"/>
<organism evidence="1 2">
    <name type="scientific">Eumeta variegata</name>
    <name type="common">Bagworm moth</name>
    <name type="synonym">Eumeta japonica</name>
    <dbReference type="NCBI Taxonomy" id="151549"/>
    <lineage>
        <taxon>Eukaryota</taxon>
        <taxon>Metazoa</taxon>
        <taxon>Ecdysozoa</taxon>
        <taxon>Arthropoda</taxon>
        <taxon>Hexapoda</taxon>
        <taxon>Insecta</taxon>
        <taxon>Pterygota</taxon>
        <taxon>Neoptera</taxon>
        <taxon>Endopterygota</taxon>
        <taxon>Lepidoptera</taxon>
        <taxon>Glossata</taxon>
        <taxon>Ditrysia</taxon>
        <taxon>Tineoidea</taxon>
        <taxon>Psychidae</taxon>
        <taxon>Oiketicinae</taxon>
        <taxon>Eumeta</taxon>
    </lineage>
</organism>
<sequence>MYYPYLGLLELFEENFGYDWFWGPMMELEVRLSVNVFHTLTTNAEGHWTSIAEQPILSVLGFGGISVLLLSKALPCMRSTEDSLEPNMTIFDNTHKSIRHRYCAGAGGEGPRSRVASHVSKTCAGDESRISRANTALRSVAYCFLIRGGAHGENFSIRTRIGIGEIK</sequence>
<reference evidence="1 2" key="1">
    <citation type="journal article" date="2019" name="Commun. Biol.">
        <title>The bagworm genome reveals a unique fibroin gene that provides high tensile strength.</title>
        <authorList>
            <person name="Kono N."/>
            <person name="Nakamura H."/>
            <person name="Ohtoshi R."/>
            <person name="Tomita M."/>
            <person name="Numata K."/>
            <person name="Arakawa K."/>
        </authorList>
    </citation>
    <scope>NUCLEOTIDE SEQUENCE [LARGE SCALE GENOMIC DNA]</scope>
</reference>
<name>A0A4C1ZUS5_EUMVA</name>
<dbReference type="EMBL" id="BGZK01002088">
    <property type="protein sequence ID" value="GBP90523.1"/>
    <property type="molecule type" value="Genomic_DNA"/>
</dbReference>
<evidence type="ECO:0000313" key="1">
    <source>
        <dbReference type="EMBL" id="GBP90523.1"/>
    </source>
</evidence>
<accession>A0A4C1ZUS5</accession>
<dbReference type="Proteomes" id="UP000299102">
    <property type="component" value="Unassembled WGS sequence"/>
</dbReference>
<keyword evidence="2" id="KW-1185">Reference proteome</keyword>
<protein>
    <submittedName>
        <fullName evidence="1">Uncharacterized protein</fullName>
    </submittedName>
</protein>
<gene>
    <name evidence="1" type="ORF">EVAR_68900_1</name>
</gene>
<dbReference type="AlphaFoldDB" id="A0A4C1ZUS5"/>
<comment type="caution">
    <text evidence="1">The sequence shown here is derived from an EMBL/GenBank/DDBJ whole genome shotgun (WGS) entry which is preliminary data.</text>
</comment>
<evidence type="ECO:0000313" key="2">
    <source>
        <dbReference type="Proteomes" id="UP000299102"/>
    </source>
</evidence>